<dbReference type="GeneID" id="68916794"/>
<dbReference type="CTD" id="68916794"/>
<dbReference type="EMBL" id="HE600958">
    <property type="protein sequence ID" value="CAR99701.1"/>
    <property type="molecule type" value="Genomic_DNA"/>
</dbReference>
<reference evidence="1 2" key="2">
    <citation type="journal article" date="2011" name="PLoS Genet.">
        <title>Caenorhabditis briggsae recombinant inbred line genotypes reveal inter-strain incompatibility and the evolution of recombination.</title>
        <authorList>
            <person name="Ross J.A."/>
            <person name="Koboldt D.C."/>
            <person name="Staisch J.E."/>
            <person name="Chamberlin H.M."/>
            <person name="Gupta B.P."/>
            <person name="Miller R.D."/>
            <person name="Baird S.E."/>
            <person name="Haag E.S."/>
        </authorList>
    </citation>
    <scope>NUCLEOTIDE SEQUENCE [LARGE SCALE GENOMIC DNA]</scope>
    <source>
        <strain evidence="1 2">AF16</strain>
    </source>
</reference>
<name>B6IIH1_CAEBR</name>
<protein>
    <submittedName>
        <fullName evidence="1">Protein CBG25301</fullName>
    </submittedName>
</protein>
<keyword evidence="2" id="KW-1185">Reference proteome</keyword>
<dbReference type="KEGG" id="cbr:CBG_25301"/>
<dbReference type="RefSeq" id="XP_045099262.1">
    <property type="nucleotide sequence ID" value="XM_045238485.1"/>
</dbReference>
<evidence type="ECO:0000313" key="1">
    <source>
        <dbReference type="EMBL" id="CAR99701.1"/>
    </source>
</evidence>
<sequence length="42" mass="4960">MFRVFQITRRVFKVSLQKSSTVFNFLSRIRFSKNQADTSNSS</sequence>
<dbReference type="AlphaFoldDB" id="B6IIH1"/>
<accession>B6IIH1</accession>
<evidence type="ECO:0000313" key="2">
    <source>
        <dbReference type="Proteomes" id="UP000008549"/>
    </source>
</evidence>
<dbReference type="HOGENOM" id="CLU_3261006_0_0_1"/>
<dbReference type="Proteomes" id="UP000008549">
    <property type="component" value="Unassembled WGS sequence"/>
</dbReference>
<proteinExistence type="predicted"/>
<reference evidence="1 2" key="1">
    <citation type="journal article" date="2003" name="PLoS Biol.">
        <title>The genome sequence of Caenorhabditis briggsae: a platform for comparative genomics.</title>
        <authorList>
            <person name="Stein L.D."/>
            <person name="Bao Z."/>
            <person name="Blasiar D."/>
            <person name="Blumenthal T."/>
            <person name="Brent M.R."/>
            <person name="Chen N."/>
            <person name="Chinwalla A."/>
            <person name="Clarke L."/>
            <person name="Clee C."/>
            <person name="Coghlan A."/>
            <person name="Coulson A."/>
            <person name="D'Eustachio P."/>
            <person name="Fitch D.H."/>
            <person name="Fulton L.A."/>
            <person name="Fulton R.E."/>
            <person name="Griffiths-Jones S."/>
            <person name="Harris T.W."/>
            <person name="Hillier L.W."/>
            <person name="Kamath R."/>
            <person name="Kuwabara P.E."/>
            <person name="Mardis E.R."/>
            <person name="Marra M.A."/>
            <person name="Miner T.L."/>
            <person name="Minx P."/>
            <person name="Mullikin J.C."/>
            <person name="Plumb R.W."/>
            <person name="Rogers J."/>
            <person name="Schein J.E."/>
            <person name="Sohrmann M."/>
            <person name="Spieth J."/>
            <person name="Stajich J.E."/>
            <person name="Wei C."/>
            <person name="Willey D."/>
            <person name="Wilson R.K."/>
            <person name="Durbin R."/>
            <person name="Waterston R.H."/>
        </authorList>
    </citation>
    <scope>NUCLEOTIDE SEQUENCE [LARGE SCALE GENOMIC DNA]</scope>
    <source>
        <strain evidence="1 2">AF16</strain>
    </source>
</reference>
<dbReference type="InParanoid" id="B6IIH1"/>
<organism evidence="1 2">
    <name type="scientific">Caenorhabditis briggsae</name>
    <dbReference type="NCBI Taxonomy" id="6238"/>
    <lineage>
        <taxon>Eukaryota</taxon>
        <taxon>Metazoa</taxon>
        <taxon>Ecdysozoa</taxon>
        <taxon>Nematoda</taxon>
        <taxon>Chromadorea</taxon>
        <taxon>Rhabditida</taxon>
        <taxon>Rhabditina</taxon>
        <taxon>Rhabditomorpha</taxon>
        <taxon>Rhabditoidea</taxon>
        <taxon>Rhabditidae</taxon>
        <taxon>Peloderinae</taxon>
        <taxon>Caenorhabditis</taxon>
    </lineage>
</organism>
<gene>
    <name evidence="1" type="ORF">CBG25301</name>
    <name evidence="1" type="ORF">CBG_25301</name>
</gene>